<proteinExistence type="predicted"/>
<name>A0AAX4HRJ9_9BACT</name>
<organism evidence="2 3">
    <name type="scientific">Peredibacter starrii</name>
    <dbReference type="NCBI Taxonomy" id="28202"/>
    <lineage>
        <taxon>Bacteria</taxon>
        <taxon>Pseudomonadati</taxon>
        <taxon>Bdellovibrionota</taxon>
        <taxon>Bacteriovoracia</taxon>
        <taxon>Bacteriovoracales</taxon>
        <taxon>Bacteriovoracaceae</taxon>
        <taxon>Peredibacter</taxon>
    </lineage>
</organism>
<dbReference type="InterPro" id="IPR039424">
    <property type="entry name" value="SBP_5"/>
</dbReference>
<dbReference type="AlphaFoldDB" id="A0AAX4HRJ9"/>
<dbReference type="PANTHER" id="PTHR30290">
    <property type="entry name" value="PERIPLASMIC BINDING COMPONENT OF ABC TRANSPORTER"/>
    <property type="match status" value="1"/>
</dbReference>
<dbReference type="SUPFAM" id="SSF53850">
    <property type="entry name" value="Periplasmic binding protein-like II"/>
    <property type="match status" value="1"/>
</dbReference>
<dbReference type="RefSeq" id="WP_321397168.1">
    <property type="nucleotide sequence ID" value="NZ_CP139487.1"/>
</dbReference>
<dbReference type="GO" id="GO:1904680">
    <property type="term" value="F:peptide transmembrane transporter activity"/>
    <property type="evidence" value="ECO:0007669"/>
    <property type="project" value="TreeGrafter"/>
</dbReference>
<dbReference type="KEGG" id="psti:SOO65_03775"/>
<keyword evidence="3" id="KW-1185">Reference proteome</keyword>
<dbReference type="GO" id="GO:0015833">
    <property type="term" value="P:peptide transport"/>
    <property type="evidence" value="ECO:0007669"/>
    <property type="project" value="TreeGrafter"/>
</dbReference>
<evidence type="ECO:0000313" key="3">
    <source>
        <dbReference type="Proteomes" id="UP001324634"/>
    </source>
</evidence>
<dbReference type="Gene3D" id="3.40.190.10">
    <property type="entry name" value="Periplasmic binding protein-like II"/>
    <property type="match status" value="1"/>
</dbReference>
<protein>
    <submittedName>
        <fullName evidence="2">ABC transporter substrate-binding protein</fullName>
    </submittedName>
</protein>
<dbReference type="InterPro" id="IPR000914">
    <property type="entry name" value="SBP_5_dom"/>
</dbReference>
<dbReference type="EMBL" id="CP139487">
    <property type="protein sequence ID" value="WPU65857.1"/>
    <property type="molecule type" value="Genomic_DNA"/>
</dbReference>
<evidence type="ECO:0000313" key="2">
    <source>
        <dbReference type="EMBL" id="WPU65857.1"/>
    </source>
</evidence>
<accession>A0AAX4HRJ9</accession>
<dbReference type="Proteomes" id="UP001324634">
    <property type="component" value="Chromosome"/>
</dbReference>
<dbReference type="Pfam" id="PF00496">
    <property type="entry name" value="SBP_bac_5"/>
    <property type="match status" value="1"/>
</dbReference>
<feature type="domain" description="Solute-binding protein family 5" evidence="1">
    <location>
        <begin position="45"/>
        <end position="196"/>
    </location>
</feature>
<gene>
    <name evidence="2" type="ORF">SOO65_03775</name>
</gene>
<evidence type="ECO:0000259" key="1">
    <source>
        <dbReference type="Pfam" id="PF00496"/>
    </source>
</evidence>
<reference evidence="2 3" key="1">
    <citation type="submission" date="2023-11" db="EMBL/GenBank/DDBJ databases">
        <title>Peredibacter starrii A3.12.</title>
        <authorList>
            <person name="Mitchell R.J."/>
        </authorList>
    </citation>
    <scope>NUCLEOTIDE SEQUENCE [LARGE SCALE GENOMIC DNA]</scope>
    <source>
        <strain evidence="2 3">A3.12</strain>
    </source>
</reference>
<sequence>MITVSLNPREAFSSLDPMAIQYTNEFYLLENLTTRLVSFDENGEYQLELASSINKISEYEYDVKIRKTYFSNGDLVTLKDVKHSIERSLQGTSHTNLKDYISEILLSEDSLKIKLKKASRSFFYYLSLPDLGILHSSQYSKKTLLAADFTAISSGPFYYKIDGSSFSLLKNKYYNLGVVNYPDEIRLRNPFNENSISLLKSGD</sequence>